<accession>F8MQW3</accession>
<evidence type="ECO:0000313" key="3">
    <source>
        <dbReference type="Proteomes" id="UP000008065"/>
    </source>
</evidence>
<dbReference type="VEuPathDB" id="FungiDB:NEUTE1DRAFT_117467"/>
<keyword evidence="3" id="KW-1185">Reference proteome</keyword>
<gene>
    <name evidence="2" type="ORF">NEUTE1DRAFT_117467</name>
</gene>
<dbReference type="AlphaFoldDB" id="F8MQW3"/>
<proteinExistence type="predicted"/>
<dbReference type="RefSeq" id="XP_009852312.1">
    <property type="nucleotide sequence ID" value="XM_009854010.1"/>
</dbReference>
<dbReference type="Proteomes" id="UP000008065">
    <property type="component" value="Unassembled WGS sequence"/>
</dbReference>
<name>F8MQW3_NEUT8</name>
<organism evidence="2 3">
    <name type="scientific">Neurospora tetrasperma (strain FGSC 2508 / ATCC MYA-4615 / P0657)</name>
    <dbReference type="NCBI Taxonomy" id="510951"/>
    <lineage>
        <taxon>Eukaryota</taxon>
        <taxon>Fungi</taxon>
        <taxon>Dikarya</taxon>
        <taxon>Ascomycota</taxon>
        <taxon>Pezizomycotina</taxon>
        <taxon>Sordariomycetes</taxon>
        <taxon>Sordariomycetidae</taxon>
        <taxon>Sordariales</taxon>
        <taxon>Sordariaceae</taxon>
        <taxon>Neurospora</taxon>
    </lineage>
</organism>
<reference evidence="3" key="1">
    <citation type="journal article" date="2011" name="Genetics">
        <title>Massive changes in genome architecture accompany the transition to self-fertility in the filamentous fungus Neurospora tetrasperma.</title>
        <authorList>
            <person name="Ellison C.E."/>
            <person name="Stajich J.E."/>
            <person name="Jacobson D.J."/>
            <person name="Natvig D.O."/>
            <person name="Lapidus A."/>
            <person name="Foster B."/>
            <person name="Aerts A."/>
            <person name="Riley R."/>
            <person name="Lindquist E.A."/>
            <person name="Grigoriev I.V."/>
            <person name="Taylor J.W."/>
        </authorList>
    </citation>
    <scope>NUCLEOTIDE SEQUENCE [LARGE SCALE GENOMIC DNA]</scope>
    <source>
        <strain evidence="3">FGSC 2508 / P0657</strain>
    </source>
</reference>
<dbReference type="KEGG" id="nte:NEUTE1DRAFT117467"/>
<evidence type="ECO:0000256" key="1">
    <source>
        <dbReference type="SAM" id="MobiDB-lite"/>
    </source>
</evidence>
<evidence type="ECO:0000313" key="2">
    <source>
        <dbReference type="EMBL" id="EGO56743.1"/>
    </source>
</evidence>
<feature type="region of interest" description="Disordered" evidence="1">
    <location>
        <begin position="1"/>
        <end position="20"/>
    </location>
</feature>
<dbReference type="GeneID" id="20823300"/>
<sequence length="53" mass="5907">MLASTAGSELGRNNWMQYGPRTTDATRNVISTPNRPASRFALLVTSKRLRIKT</sequence>
<dbReference type="HOGENOM" id="CLU_3069258_0_0_1"/>
<dbReference type="EMBL" id="GL891305">
    <property type="protein sequence ID" value="EGO56743.1"/>
    <property type="molecule type" value="Genomic_DNA"/>
</dbReference>
<protein>
    <submittedName>
        <fullName evidence="2">Uncharacterized protein</fullName>
    </submittedName>
</protein>